<comment type="caution">
    <text evidence="1">The sequence shown here is derived from an EMBL/GenBank/DDBJ whole genome shotgun (WGS) entry which is preliminary data.</text>
</comment>
<gene>
    <name evidence="1" type="ORF">J2S59_000178</name>
</gene>
<evidence type="ECO:0000313" key="1">
    <source>
        <dbReference type="EMBL" id="MDP9820369.1"/>
    </source>
</evidence>
<dbReference type="Proteomes" id="UP001240447">
    <property type="component" value="Unassembled WGS sequence"/>
</dbReference>
<sequence length="70" mass="7522">MADETTGEPEQTVPRAEYDRIAAALERSIERQGAAQDEARLAAVALVAAQQRITELEAELAAALTPQEES</sequence>
<name>A0ABT9NIX5_9ACTN</name>
<proteinExistence type="predicted"/>
<accession>A0ABT9NIX5</accession>
<organism evidence="1 2">
    <name type="scientific">Nocardioides massiliensis</name>
    <dbReference type="NCBI Taxonomy" id="1325935"/>
    <lineage>
        <taxon>Bacteria</taxon>
        <taxon>Bacillati</taxon>
        <taxon>Actinomycetota</taxon>
        <taxon>Actinomycetes</taxon>
        <taxon>Propionibacteriales</taxon>
        <taxon>Nocardioidaceae</taxon>
        <taxon>Nocardioides</taxon>
    </lineage>
</organism>
<dbReference type="EMBL" id="JAUSQM010000001">
    <property type="protein sequence ID" value="MDP9820369.1"/>
    <property type="molecule type" value="Genomic_DNA"/>
</dbReference>
<keyword evidence="2" id="KW-1185">Reference proteome</keyword>
<protein>
    <submittedName>
        <fullName evidence="1">Uncharacterized protein</fullName>
    </submittedName>
</protein>
<evidence type="ECO:0000313" key="2">
    <source>
        <dbReference type="Proteomes" id="UP001240447"/>
    </source>
</evidence>
<reference evidence="1 2" key="1">
    <citation type="submission" date="2023-07" db="EMBL/GenBank/DDBJ databases">
        <title>Sequencing the genomes of 1000 actinobacteria strains.</title>
        <authorList>
            <person name="Klenk H.-P."/>
        </authorList>
    </citation>
    <scope>NUCLEOTIDE SEQUENCE [LARGE SCALE GENOMIC DNA]</scope>
    <source>
        <strain evidence="1 2">GD13</strain>
    </source>
</reference>
<dbReference type="RefSeq" id="WP_068117355.1">
    <property type="nucleotide sequence ID" value="NZ_CCXJ01000084.1"/>
</dbReference>